<dbReference type="InterPro" id="IPR014721">
    <property type="entry name" value="Ribsml_uS5_D2-typ_fold_subgr"/>
</dbReference>
<keyword evidence="4" id="KW-1185">Reference proteome</keyword>
<dbReference type="OrthoDB" id="9813147at2"/>
<dbReference type="InterPro" id="IPR004482">
    <property type="entry name" value="Mg_chelat-rel"/>
</dbReference>
<dbReference type="eggNOG" id="COG0606">
    <property type="taxonomic scope" value="Bacteria"/>
</dbReference>
<name>A0A097IGW0_9CORY</name>
<sequence>MALGRTTTTALDGITARLVTVEANVGPGLPGISVVGLGDASVREARYRLRTAVANAALDWPKSKIVLSLSPADLPKRGSHFDLAMCLAVLAARHPGADARLRDVVVLGELGLDGSVRAVTGVLPSVLAAARENKATVLVPPGNQEEAALAEGIDVLVAPSLEAAWAWACGSPVLHRARPGIPGTSAGVPDFADLAGQHDARWATEVAAAGGHHMFLTGPPGSGKSMLAERLPGILPPLSRAEALEVGAIRSVAGVSTDRAMLTVPPLSAPHHTVTRAGLLGGGSGHPSPGAVTHAHHGVLFLDEVSEIPAATLDCLRTPLEHRRIVLQRGNRSTVFPSRFQLLLAANPCRCAAENPGDCTCTVAERRNYLSNLSGPLLDRIDMIVRTTGKGGVVSTEGAEASAVIAARVAEARGRAARRWGNAARNSDVAGPYLRRHAPADDTGMALVEAHLAVGDITQRGVDRALRLAWTICDLAGRDRPDLDHVARALELRGSQLEVRAA</sequence>
<reference evidence="3 4" key="1">
    <citation type="submission" date="2013-09" db="EMBL/GenBank/DDBJ databases">
        <title>Complete genome sequence of Corynebacterium doosanense CAU 212(T) (=DSM 45436(T)), isolated from activated sludge.</title>
        <authorList>
            <person name="Schaffert L."/>
            <person name="Albersmeier A."/>
            <person name="Kalinowski J."/>
            <person name="Ruckert C."/>
        </authorList>
    </citation>
    <scope>NUCLEOTIDE SEQUENCE [LARGE SCALE GENOMIC DNA]</scope>
    <source>
        <strain evidence="3 4">CAU 212</strain>
    </source>
</reference>
<dbReference type="Pfam" id="PF13335">
    <property type="entry name" value="Mg_chelatase_C"/>
    <property type="match status" value="1"/>
</dbReference>
<dbReference type="SUPFAM" id="SSF54211">
    <property type="entry name" value="Ribosomal protein S5 domain 2-like"/>
    <property type="match status" value="1"/>
</dbReference>
<dbReference type="NCBIfam" id="TIGR00368">
    <property type="entry name" value="YifB family Mg chelatase-like AAA ATPase"/>
    <property type="match status" value="1"/>
</dbReference>
<dbReference type="STRING" id="558173.CDOO_08895"/>
<evidence type="ECO:0000313" key="3">
    <source>
        <dbReference type="EMBL" id="AIT61365.1"/>
    </source>
</evidence>
<accession>A0A097IGW0</accession>
<dbReference type="InterPro" id="IPR027417">
    <property type="entry name" value="P-loop_NTPase"/>
</dbReference>
<evidence type="ECO:0000256" key="1">
    <source>
        <dbReference type="ARBA" id="ARBA00006354"/>
    </source>
</evidence>
<comment type="similarity">
    <text evidence="1">Belongs to the Mg-chelatase subunits D/I family. ComM subfamily.</text>
</comment>
<dbReference type="KEGG" id="cdo:CDOO_08895"/>
<dbReference type="GO" id="GO:0005524">
    <property type="term" value="F:ATP binding"/>
    <property type="evidence" value="ECO:0007669"/>
    <property type="project" value="InterPro"/>
</dbReference>
<evidence type="ECO:0000259" key="2">
    <source>
        <dbReference type="SMART" id="SM00382"/>
    </source>
</evidence>
<dbReference type="InterPro" id="IPR045006">
    <property type="entry name" value="CHLI-like"/>
</dbReference>
<dbReference type="CDD" id="cd00009">
    <property type="entry name" value="AAA"/>
    <property type="match status" value="1"/>
</dbReference>
<dbReference type="RefSeq" id="WP_018020974.1">
    <property type="nucleotide sequence ID" value="NZ_AQUX01000001.1"/>
</dbReference>
<feature type="domain" description="AAA+ ATPase" evidence="2">
    <location>
        <begin position="210"/>
        <end position="388"/>
    </location>
</feature>
<gene>
    <name evidence="3" type="ORF">CDOO_08895</name>
</gene>
<evidence type="ECO:0000313" key="4">
    <source>
        <dbReference type="Proteomes" id="UP000029914"/>
    </source>
</evidence>
<organism evidence="3 4">
    <name type="scientific">Corynebacterium doosanense CAU 212 = DSM 45436</name>
    <dbReference type="NCBI Taxonomy" id="558173"/>
    <lineage>
        <taxon>Bacteria</taxon>
        <taxon>Bacillati</taxon>
        <taxon>Actinomycetota</taxon>
        <taxon>Actinomycetes</taxon>
        <taxon>Mycobacteriales</taxon>
        <taxon>Corynebacteriaceae</taxon>
        <taxon>Corynebacterium</taxon>
    </lineage>
</organism>
<dbReference type="SUPFAM" id="SSF52540">
    <property type="entry name" value="P-loop containing nucleoside triphosphate hydrolases"/>
    <property type="match status" value="1"/>
</dbReference>
<dbReference type="HOGENOM" id="CLU_026145_1_0_11"/>
<dbReference type="AlphaFoldDB" id="A0A097IGW0"/>
<dbReference type="InterPro" id="IPR000523">
    <property type="entry name" value="Mg_chelatse_chII-like_cat_dom"/>
</dbReference>
<dbReference type="EMBL" id="CP006764">
    <property type="protein sequence ID" value="AIT61365.1"/>
    <property type="molecule type" value="Genomic_DNA"/>
</dbReference>
<dbReference type="InterPro" id="IPR025158">
    <property type="entry name" value="Mg_chelat-rel_C"/>
</dbReference>
<dbReference type="SMART" id="SM00382">
    <property type="entry name" value="AAA"/>
    <property type="match status" value="1"/>
</dbReference>
<proteinExistence type="inferred from homology"/>
<dbReference type="PANTHER" id="PTHR32039">
    <property type="entry name" value="MAGNESIUM-CHELATASE SUBUNIT CHLI"/>
    <property type="match status" value="1"/>
</dbReference>
<dbReference type="InterPro" id="IPR020568">
    <property type="entry name" value="Ribosomal_Su5_D2-typ_SF"/>
</dbReference>
<dbReference type="PANTHER" id="PTHR32039:SF7">
    <property type="entry name" value="COMPETENCE PROTEIN COMM"/>
    <property type="match status" value="1"/>
</dbReference>
<dbReference type="Pfam" id="PF01078">
    <property type="entry name" value="Mg_chelatase"/>
    <property type="match status" value="1"/>
</dbReference>
<dbReference type="Proteomes" id="UP000029914">
    <property type="component" value="Chromosome"/>
</dbReference>
<dbReference type="Gene3D" id="3.40.50.300">
    <property type="entry name" value="P-loop containing nucleotide triphosphate hydrolases"/>
    <property type="match status" value="1"/>
</dbReference>
<dbReference type="InterPro" id="IPR003593">
    <property type="entry name" value="AAA+_ATPase"/>
</dbReference>
<dbReference type="Gene3D" id="3.30.230.10">
    <property type="match status" value="1"/>
</dbReference>
<protein>
    <submittedName>
        <fullName evidence="3">ATPase</fullName>
    </submittedName>
</protein>
<dbReference type="Pfam" id="PF13541">
    <property type="entry name" value="ChlI"/>
    <property type="match status" value="1"/>
</dbReference>